<keyword evidence="5" id="KW-1185">Reference proteome</keyword>
<dbReference type="Pfam" id="PF14534">
    <property type="entry name" value="DUF4440"/>
    <property type="match status" value="1"/>
</dbReference>
<dbReference type="RefSeq" id="WP_090945989.1">
    <property type="nucleotide sequence ID" value="NZ_FNDJ01000034.1"/>
</dbReference>
<dbReference type="Proteomes" id="UP000199202">
    <property type="component" value="Unassembled WGS sequence"/>
</dbReference>
<evidence type="ECO:0000256" key="2">
    <source>
        <dbReference type="SAM" id="SignalP"/>
    </source>
</evidence>
<gene>
    <name evidence="4" type="ORF">SAMN05421869_134111</name>
</gene>
<feature type="region of interest" description="Disordered" evidence="1">
    <location>
        <begin position="165"/>
        <end position="186"/>
    </location>
</feature>
<feature type="domain" description="DUF4440" evidence="3">
    <location>
        <begin position="40"/>
        <end position="152"/>
    </location>
</feature>
<feature type="signal peptide" evidence="2">
    <location>
        <begin position="1"/>
        <end position="26"/>
    </location>
</feature>
<dbReference type="SUPFAM" id="SSF54427">
    <property type="entry name" value="NTF2-like"/>
    <property type="match status" value="1"/>
</dbReference>
<dbReference type="InterPro" id="IPR027843">
    <property type="entry name" value="DUF4440"/>
</dbReference>
<evidence type="ECO:0000313" key="5">
    <source>
        <dbReference type="Proteomes" id="UP000199202"/>
    </source>
</evidence>
<sequence>MKATARMSVAVTLASVVLLGGTAATAQGAATEHPTDEQQVLALDQKVGDLVVAGDVHAVDKVMSPDFMMTHGDQWTYGEKPSLVDNKATFLPRVAGKAYSCIKFDNIKAELHGDVAITYGRYLASQVANAGTPNAYFTVWYERVYEKHGNRWIYLSHRTVKGPHFGATPEQAKQDMGPANPALTCP</sequence>
<dbReference type="EMBL" id="FNDJ01000034">
    <property type="protein sequence ID" value="SDM02525.1"/>
    <property type="molecule type" value="Genomic_DNA"/>
</dbReference>
<dbReference type="InterPro" id="IPR032710">
    <property type="entry name" value="NTF2-like_dom_sf"/>
</dbReference>
<dbReference type="STRING" id="633440.SAMN05421869_134111"/>
<evidence type="ECO:0000313" key="4">
    <source>
        <dbReference type="EMBL" id="SDM02525.1"/>
    </source>
</evidence>
<organism evidence="4 5">
    <name type="scientific">Nonomuraea jiangxiensis</name>
    <dbReference type="NCBI Taxonomy" id="633440"/>
    <lineage>
        <taxon>Bacteria</taxon>
        <taxon>Bacillati</taxon>
        <taxon>Actinomycetota</taxon>
        <taxon>Actinomycetes</taxon>
        <taxon>Streptosporangiales</taxon>
        <taxon>Streptosporangiaceae</taxon>
        <taxon>Nonomuraea</taxon>
    </lineage>
</organism>
<name>A0A1G9PWN1_9ACTN</name>
<dbReference type="AlphaFoldDB" id="A0A1G9PWN1"/>
<evidence type="ECO:0000256" key="1">
    <source>
        <dbReference type="SAM" id="MobiDB-lite"/>
    </source>
</evidence>
<dbReference type="Gene3D" id="3.10.450.50">
    <property type="match status" value="1"/>
</dbReference>
<accession>A0A1G9PWN1</accession>
<reference evidence="4 5" key="1">
    <citation type="submission" date="2016-10" db="EMBL/GenBank/DDBJ databases">
        <authorList>
            <person name="de Groot N.N."/>
        </authorList>
    </citation>
    <scope>NUCLEOTIDE SEQUENCE [LARGE SCALE GENOMIC DNA]</scope>
    <source>
        <strain evidence="4 5">CGMCC 4.6533</strain>
    </source>
</reference>
<keyword evidence="2" id="KW-0732">Signal</keyword>
<proteinExistence type="predicted"/>
<protein>
    <recommendedName>
        <fullName evidence="3">DUF4440 domain-containing protein</fullName>
    </recommendedName>
</protein>
<feature type="chain" id="PRO_5011507026" description="DUF4440 domain-containing protein" evidence="2">
    <location>
        <begin position="27"/>
        <end position="186"/>
    </location>
</feature>
<evidence type="ECO:0000259" key="3">
    <source>
        <dbReference type="Pfam" id="PF14534"/>
    </source>
</evidence>